<dbReference type="RefSeq" id="WP_243120072.1">
    <property type="nucleotide sequence ID" value="NZ_CABHMY010000087.1"/>
</dbReference>
<dbReference type="EMBL" id="CABHMY010000087">
    <property type="protein sequence ID" value="VUW98312.1"/>
    <property type="molecule type" value="Genomic_DNA"/>
</dbReference>
<proteinExistence type="predicted"/>
<dbReference type="NCBIfam" id="NF045971">
    <property type="entry name" value="conju_CD1110"/>
    <property type="match status" value="1"/>
</dbReference>
<dbReference type="Proteomes" id="UP000406184">
    <property type="component" value="Unassembled WGS sequence"/>
</dbReference>
<evidence type="ECO:0000259" key="2">
    <source>
        <dbReference type="Pfam" id="PF01935"/>
    </source>
</evidence>
<accession>A0A564STK2</accession>
<keyword evidence="4" id="KW-1185">Reference proteome</keyword>
<organism evidence="3 4">
    <name type="scientific">Faecalibacterium prausnitzii</name>
    <dbReference type="NCBI Taxonomy" id="853"/>
    <lineage>
        <taxon>Bacteria</taxon>
        <taxon>Bacillati</taxon>
        <taxon>Bacillota</taxon>
        <taxon>Clostridia</taxon>
        <taxon>Eubacteriales</taxon>
        <taxon>Oscillospiraceae</taxon>
        <taxon>Faecalibacterium</taxon>
    </lineage>
</organism>
<dbReference type="SUPFAM" id="SSF52540">
    <property type="entry name" value="P-loop containing nucleoside triphosphate hydrolases"/>
    <property type="match status" value="1"/>
</dbReference>
<evidence type="ECO:0000313" key="3">
    <source>
        <dbReference type="EMBL" id="VUW98312.1"/>
    </source>
</evidence>
<sequence length="666" mass="75190">MIPFLKKNKDGKKPPKPTVPHTAQESIPFQRMFEDGTCRVRPGYYTRTIQYQDINYQLAQQEDKTAIFEEWCSFLNFFDSSIHFELSFVNTATDSADFEKSIRIPYQQDGFDDVRAEYSQMLRQQLSKGNNGLTKTKFLTYGIEGDSMAQVKPRLEHIQNDLMNNFHRLGVLAKPLDGTERLRLMHGMLNMDGANKFHFNWKDLVPSGLSVKDAIAPTALAFKNSRTFQVGGIFGAVSFLNITASDLSDQLLKDFLDMDSSQIVTMHIQSVDQNKAIKTIKHTITELDRSKIEEQKKAVRAGYDMDVLPSDLATYGRDAKALLKELQSQNERMFLVTFLVLNTGKTEQELETNVFQAVSIAQKHNCELCRLDFQQEQGLMSSLPLADCQIEIQRGLTTTSTAIFVPFTTQELFDNGKESLYYGLNALSNNLIMVDRKKLKNPNGLILGTPGSGKSFSAKREICNAFLVTDDDIIIADPEAEYAPLVERLHGQVIHISPASTQYINPMDINSNYSEEDNPLALKADFVLSLCELVVGGKEGLQPVEKTVIDRCVHVIYRKYFENPTPENMPLLEDLYNALLSQDEPEARHVAAALEIYVKGSLNIFNHHTNVDINNRIVCFDIKQLGKQLKKLGMLMSINSAYCNSRRVLTAFCRPQWSSSTTSLMG</sequence>
<protein>
    <submittedName>
        <fullName evidence="3">AAA-like domain protein</fullName>
    </submittedName>
</protein>
<name>A0A564STK2_9FIRM</name>
<dbReference type="InterPro" id="IPR027417">
    <property type="entry name" value="P-loop_NTPase"/>
</dbReference>
<gene>
    <name evidence="3" type="ORF">FPPS064S07_02445</name>
</gene>
<dbReference type="InterPro" id="IPR002789">
    <property type="entry name" value="HerA_central"/>
</dbReference>
<reference evidence="3 4" key="1">
    <citation type="submission" date="2019-07" db="EMBL/GenBank/DDBJ databases">
        <authorList>
            <person name="Hibberd C M."/>
            <person name="Gehrig L. J."/>
            <person name="Chang H.-W."/>
            <person name="Venkatesh S."/>
        </authorList>
    </citation>
    <scope>NUCLEOTIDE SEQUENCE [LARGE SCALE GENOMIC DNA]</scope>
    <source>
        <strain evidence="3">Faecalibacterium_prausnitzii_JG_BgPS064</strain>
    </source>
</reference>
<feature type="region of interest" description="Disordered" evidence="1">
    <location>
        <begin position="1"/>
        <end position="23"/>
    </location>
</feature>
<dbReference type="AlphaFoldDB" id="A0A564STK2"/>
<dbReference type="Gene3D" id="3.40.50.300">
    <property type="entry name" value="P-loop containing nucleotide triphosphate hydrolases"/>
    <property type="match status" value="1"/>
</dbReference>
<evidence type="ECO:0000313" key="4">
    <source>
        <dbReference type="Proteomes" id="UP000406184"/>
    </source>
</evidence>
<feature type="domain" description="Helicase HerA central" evidence="2">
    <location>
        <begin position="443"/>
        <end position="511"/>
    </location>
</feature>
<dbReference type="Pfam" id="PF01935">
    <property type="entry name" value="DUF87"/>
    <property type="match status" value="1"/>
</dbReference>
<evidence type="ECO:0000256" key="1">
    <source>
        <dbReference type="SAM" id="MobiDB-lite"/>
    </source>
</evidence>